<dbReference type="PRINTS" id="PR00080">
    <property type="entry name" value="SDRFAMILY"/>
</dbReference>
<dbReference type="EMBL" id="JAEDAJ010000002">
    <property type="protein sequence ID" value="MBK0331022.1"/>
    <property type="molecule type" value="Genomic_DNA"/>
</dbReference>
<evidence type="ECO:0000259" key="4">
    <source>
        <dbReference type="SMART" id="SM01007"/>
    </source>
</evidence>
<evidence type="ECO:0000313" key="6">
    <source>
        <dbReference type="Proteomes" id="UP000612352"/>
    </source>
</evidence>
<dbReference type="PANTHER" id="PTHR43669:SF8">
    <property type="entry name" value="SHORT-CHAIN TYPE DEHYDROGENASE_REDUCTASE-RELATED"/>
    <property type="match status" value="1"/>
</dbReference>
<accession>A0ABS1B8N6</accession>
<dbReference type="InterPro" id="IPR002347">
    <property type="entry name" value="SDR_fam"/>
</dbReference>
<dbReference type="InterPro" id="IPR036409">
    <property type="entry name" value="Aldolase_II/adducin_N_sf"/>
</dbReference>
<feature type="domain" description="Class II aldolase/adducin N-terminal" evidence="4">
    <location>
        <begin position="10"/>
        <end position="212"/>
    </location>
</feature>
<dbReference type="NCBIfam" id="TIGR02632">
    <property type="entry name" value="RhaD_aldol-ADH"/>
    <property type="match status" value="1"/>
</dbReference>
<dbReference type="NCBIfam" id="NF006189">
    <property type="entry name" value="PRK08324.1-3"/>
    <property type="match status" value="1"/>
</dbReference>
<keyword evidence="6" id="KW-1185">Reference proteome</keyword>
<dbReference type="InterPro" id="IPR001303">
    <property type="entry name" value="Aldolase_II/adducin_N"/>
</dbReference>
<protein>
    <submittedName>
        <fullName evidence="5">Bifunctional aldolase/short-chain dehydrogenase</fullName>
    </submittedName>
</protein>
<dbReference type="RefSeq" id="WP_200501655.1">
    <property type="nucleotide sequence ID" value="NZ_JAEDAJ010000002.1"/>
</dbReference>
<organism evidence="5 6">
    <name type="scientific">Brachybacterium halotolerans</name>
    <dbReference type="NCBI Taxonomy" id="2795215"/>
    <lineage>
        <taxon>Bacteria</taxon>
        <taxon>Bacillati</taxon>
        <taxon>Actinomycetota</taxon>
        <taxon>Actinomycetes</taxon>
        <taxon>Micrococcales</taxon>
        <taxon>Dermabacteraceae</taxon>
        <taxon>Brachybacterium</taxon>
    </lineage>
</organism>
<dbReference type="Gene3D" id="3.40.50.720">
    <property type="entry name" value="NAD(P)-binding Rossmann-like Domain"/>
    <property type="match status" value="1"/>
</dbReference>
<dbReference type="NCBIfam" id="NF006188">
    <property type="entry name" value="PRK08324.1-1"/>
    <property type="match status" value="1"/>
</dbReference>
<proteinExistence type="inferred from homology"/>
<reference evidence="5 6" key="1">
    <citation type="submission" date="2020-12" db="EMBL/GenBank/DDBJ databases">
        <title>Brachybacterium sp. MASK1Z-5, whole genome shotgun sequence.</title>
        <authorList>
            <person name="Tuo L."/>
        </authorList>
    </citation>
    <scope>NUCLEOTIDE SEQUENCE [LARGE SCALE GENOMIC DNA]</scope>
    <source>
        <strain evidence="5 6">MASK1Z-5</strain>
    </source>
</reference>
<feature type="region of interest" description="Disordered" evidence="3">
    <location>
        <begin position="13"/>
        <end position="41"/>
    </location>
</feature>
<evidence type="ECO:0000256" key="2">
    <source>
        <dbReference type="ARBA" id="ARBA00023002"/>
    </source>
</evidence>
<dbReference type="SMART" id="SM01007">
    <property type="entry name" value="Aldolase_II"/>
    <property type="match status" value="1"/>
</dbReference>
<keyword evidence="2" id="KW-0560">Oxidoreductase</keyword>
<dbReference type="InterPro" id="IPR013454">
    <property type="entry name" value="Bifunc_RhaD/ADH"/>
</dbReference>
<dbReference type="PANTHER" id="PTHR43669">
    <property type="entry name" value="5-KETO-D-GLUCONATE 5-REDUCTASE"/>
    <property type="match status" value="1"/>
</dbReference>
<evidence type="ECO:0000313" key="5">
    <source>
        <dbReference type="EMBL" id="MBK0331022.1"/>
    </source>
</evidence>
<dbReference type="Gene3D" id="3.40.225.10">
    <property type="entry name" value="Class II aldolase/adducin N-terminal domain"/>
    <property type="match status" value="1"/>
</dbReference>
<evidence type="ECO:0000256" key="3">
    <source>
        <dbReference type="SAM" id="MobiDB-lite"/>
    </source>
</evidence>
<sequence>MTTARETIDALLERSHQLGADPRTTNFAGGNTSAKGTDTDPVTGQDVDLLWVKGSGGDLGTLQENGLAVLRLDRVRALRDVYPGVEREDEMVAAFDHCLFGKGGAAPSIDTAMHALVDAAHVDHLHPDAGIAIATAADGERLTREIFGDDVVWVPWRRPGFQLGLDIAAIKEANPQAIGCILGGHGITAWGETSQEAQQRSERIIREAQAYLDERGAADPFGAHDDSREALPEDERRAKASALLPVIRGLASTDAPMIGHWTDTEDVHELLAGEKLAALAELGTSCPDHFLRTKVKPLVLDLPSDASTEEQVARLRELHEAYREGYAAYYARHASQDSPAMRGADPAIVLVPGVGMFSFGADAQTARVAGEFYVNAIRVMRGAESVSTYAPIDEAEKFRIEYWALEEAKLQRRPRPKPLATRVALVTGAGSGIGRATAERLVAEGACVVIADLNLENAQAVAEELGGPDRAVALRADVSDEASVVQMVADAVLPFGGIDLIVNNAGLSLSKPLLETTAKDWDLQHDVMARGSFLVSREAARVMIDQAMGGDIIYISSKNSVFAGPNNIAYSATKADQAHQVRLLAAELGGHQIRVNGINPDGVVRGSGIFAGGWGASRAKVYGVKEEELGEFYAQRTLLKREVLPANVANAVFALTAGDLSHTTGLHIPVDAGVAAAFLR</sequence>
<feature type="compositionally biased region" description="Polar residues" evidence="3">
    <location>
        <begin position="23"/>
        <end position="41"/>
    </location>
</feature>
<dbReference type="Pfam" id="PF00596">
    <property type="entry name" value="Aldolase_II"/>
    <property type="match status" value="1"/>
</dbReference>
<dbReference type="PRINTS" id="PR00081">
    <property type="entry name" value="GDHRDH"/>
</dbReference>
<evidence type="ECO:0000256" key="1">
    <source>
        <dbReference type="ARBA" id="ARBA00006484"/>
    </source>
</evidence>
<dbReference type="InterPro" id="IPR036291">
    <property type="entry name" value="NAD(P)-bd_dom_sf"/>
</dbReference>
<gene>
    <name evidence="5" type="ORF">I8D64_06355</name>
</gene>
<dbReference type="Proteomes" id="UP000612352">
    <property type="component" value="Unassembled WGS sequence"/>
</dbReference>
<dbReference type="SUPFAM" id="SSF53639">
    <property type="entry name" value="AraD/HMP-PK domain-like"/>
    <property type="match status" value="1"/>
</dbReference>
<dbReference type="Pfam" id="PF00106">
    <property type="entry name" value="adh_short"/>
    <property type="match status" value="1"/>
</dbReference>
<comment type="similarity">
    <text evidence="1">Belongs to the short-chain dehydrogenases/reductases (SDR) family.</text>
</comment>
<name>A0ABS1B8N6_9MICO</name>
<comment type="caution">
    <text evidence="5">The sequence shown here is derived from an EMBL/GenBank/DDBJ whole genome shotgun (WGS) entry which is preliminary data.</text>
</comment>
<dbReference type="SUPFAM" id="SSF51735">
    <property type="entry name" value="NAD(P)-binding Rossmann-fold domains"/>
    <property type="match status" value="1"/>
</dbReference>